<name>A0ABU9MYJ2_9GAMM</name>
<dbReference type="EMBL" id="JBCGCU010000016">
    <property type="protein sequence ID" value="MEM0516299.1"/>
    <property type="molecule type" value="Genomic_DNA"/>
</dbReference>
<dbReference type="Proteomes" id="UP001447008">
    <property type="component" value="Unassembled WGS sequence"/>
</dbReference>
<gene>
    <name evidence="3" type="ORF">WCN91_12900</name>
</gene>
<sequence length="117" mass="13012">MDIKIDESALMAMQDLLGEHFDDTLAFCFSEFSRLHGAFEQALDTEQSDAIRNIHSLKSNAAQFGAVTLADTARIIEHGLSQGERQVLQAQIDALPGVIEQSIVLLKQWQQQIEINS</sequence>
<evidence type="ECO:0000256" key="1">
    <source>
        <dbReference type="ARBA" id="ARBA00023012"/>
    </source>
</evidence>
<organism evidence="3 4">
    <name type="scientific">Pseudoalteromonas qingdaonensis</name>
    <dbReference type="NCBI Taxonomy" id="3131913"/>
    <lineage>
        <taxon>Bacteria</taxon>
        <taxon>Pseudomonadati</taxon>
        <taxon>Pseudomonadota</taxon>
        <taxon>Gammaproteobacteria</taxon>
        <taxon>Alteromonadales</taxon>
        <taxon>Pseudoalteromonadaceae</taxon>
        <taxon>Pseudoalteromonas</taxon>
    </lineage>
</organism>
<proteinExistence type="predicted"/>
<dbReference type="InterPro" id="IPR036641">
    <property type="entry name" value="HPT_dom_sf"/>
</dbReference>
<dbReference type="Pfam" id="PF01627">
    <property type="entry name" value="Hpt"/>
    <property type="match status" value="1"/>
</dbReference>
<comment type="caution">
    <text evidence="3">The sequence shown here is derived from an EMBL/GenBank/DDBJ whole genome shotgun (WGS) entry which is preliminary data.</text>
</comment>
<keyword evidence="4" id="KW-1185">Reference proteome</keyword>
<protein>
    <submittedName>
        <fullName evidence="3">Hpt domain-containing protein</fullName>
    </submittedName>
</protein>
<feature type="domain" description="HPt" evidence="2">
    <location>
        <begin position="28"/>
        <end position="101"/>
    </location>
</feature>
<dbReference type="Gene3D" id="1.20.120.160">
    <property type="entry name" value="HPT domain"/>
    <property type="match status" value="1"/>
</dbReference>
<dbReference type="RefSeq" id="WP_342679682.1">
    <property type="nucleotide sequence ID" value="NZ_JBCGCU010000016.1"/>
</dbReference>
<evidence type="ECO:0000313" key="3">
    <source>
        <dbReference type="EMBL" id="MEM0516299.1"/>
    </source>
</evidence>
<keyword evidence="1" id="KW-0902">Two-component regulatory system</keyword>
<reference evidence="3 4" key="1">
    <citation type="submission" date="2024-03" db="EMBL/GenBank/DDBJ databases">
        <title>Pseudoalteromonas qingdaonensis sp. nov., isolated from the intestines of marine benthic organisms.</title>
        <authorList>
            <person name="Lin X."/>
            <person name="Fang S."/>
            <person name="Hu X."/>
        </authorList>
    </citation>
    <scope>NUCLEOTIDE SEQUENCE [LARGE SCALE GENOMIC DNA]</scope>
    <source>
        <strain evidence="3 4">YIC-827</strain>
    </source>
</reference>
<evidence type="ECO:0000259" key="2">
    <source>
        <dbReference type="Pfam" id="PF01627"/>
    </source>
</evidence>
<dbReference type="SUPFAM" id="SSF47226">
    <property type="entry name" value="Histidine-containing phosphotransfer domain, HPT domain"/>
    <property type="match status" value="1"/>
</dbReference>
<evidence type="ECO:0000313" key="4">
    <source>
        <dbReference type="Proteomes" id="UP001447008"/>
    </source>
</evidence>
<dbReference type="InterPro" id="IPR008207">
    <property type="entry name" value="Sig_transdc_His_kin_Hpt_dom"/>
</dbReference>
<accession>A0ABU9MYJ2</accession>